<sequence length="62" mass="7042">MDRLVFLLGVAWDGRLACCAAMASSCRMPRFRACINYGESQEEEEIRRDNIARDNLALNFDG</sequence>
<dbReference type="Proteomes" id="UP000000763">
    <property type="component" value="Chromosome 3"/>
</dbReference>
<protein>
    <recommendedName>
        <fullName evidence="4">Secreted protein</fullName>
    </recommendedName>
</protein>
<proteinExistence type="predicted"/>
<gene>
    <name evidence="2" type="primary">OSJNBa0094J08.16</name>
</gene>
<evidence type="ECO:0000256" key="1">
    <source>
        <dbReference type="SAM" id="SignalP"/>
    </source>
</evidence>
<name>Q84TW7_ORYSJ</name>
<evidence type="ECO:0000313" key="2">
    <source>
        <dbReference type="EMBL" id="AAO60023.1"/>
    </source>
</evidence>
<keyword evidence="1" id="KW-0732">Signal</keyword>
<dbReference type="EMBL" id="AC133007">
    <property type="protein sequence ID" value="AAO60023.1"/>
    <property type="molecule type" value="Genomic_DNA"/>
</dbReference>
<reference evidence="3" key="1">
    <citation type="journal article" date="2005" name="Nature">
        <title>The map-based sequence of the rice genome.</title>
        <authorList>
            <consortium name="International rice genome sequencing project (IRGSP)"/>
            <person name="Matsumoto T."/>
            <person name="Wu J."/>
            <person name="Kanamori H."/>
            <person name="Katayose Y."/>
            <person name="Fujisawa M."/>
            <person name="Namiki N."/>
            <person name="Mizuno H."/>
            <person name="Yamamoto K."/>
            <person name="Antonio B.A."/>
            <person name="Baba T."/>
            <person name="Sakata K."/>
            <person name="Nagamura Y."/>
            <person name="Aoki H."/>
            <person name="Arikawa K."/>
            <person name="Arita K."/>
            <person name="Bito T."/>
            <person name="Chiden Y."/>
            <person name="Fujitsuka N."/>
            <person name="Fukunaka R."/>
            <person name="Hamada M."/>
            <person name="Harada C."/>
            <person name="Hayashi A."/>
            <person name="Hijishita S."/>
            <person name="Honda M."/>
            <person name="Hosokawa S."/>
            <person name="Ichikawa Y."/>
            <person name="Idonuma A."/>
            <person name="Iijima M."/>
            <person name="Ikeda M."/>
            <person name="Ikeno M."/>
            <person name="Ito K."/>
            <person name="Ito S."/>
            <person name="Ito T."/>
            <person name="Ito Y."/>
            <person name="Ito Y."/>
            <person name="Iwabuchi A."/>
            <person name="Kamiya K."/>
            <person name="Karasawa W."/>
            <person name="Kurita K."/>
            <person name="Katagiri S."/>
            <person name="Kikuta A."/>
            <person name="Kobayashi H."/>
            <person name="Kobayashi N."/>
            <person name="Machita K."/>
            <person name="Maehara T."/>
            <person name="Masukawa M."/>
            <person name="Mizubayashi T."/>
            <person name="Mukai Y."/>
            <person name="Nagasaki H."/>
            <person name="Nagata Y."/>
            <person name="Naito S."/>
            <person name="Nakashima M."/>
            <person name="Nakama Y."/>
            <person name="Nakamichi Y."/>
            <person name="Nakamura M."/>
            <person name="Meguro A."/>
            <person name="Negishi M."/>
            <person name="Ohta I."/>
            <person name="Ohta T."/>
            <person name="Okamoto M."/>
            <person name="Ono N."/>
            <person name="Saji S."/>
            <person name="Sakaguchi M."/>
            <person name="Sakai K."/>
            <person name="Shibata M."/>
            <person name="Shimokawa T."/>
            <person name="Song J."/>
            <person name="Takazaki Y."/>
            <person name="Terasawa K."/>
            <person name="Tsugane M."/>
            <person name="Tsuji K."/>
            <person name="Ueda S."/>
            <person name="Waki K."/>
            <person name="Yamagata H."/>
            <person name="Yamamoto M."/>
            <person name="Yamamoto S."/>
            <person name="Yamane H."/>
            <person name="Yoshiki S."/>
            <person name="Yoshihara R."/>
            <person name="Yukawa K."/>
            <person name="Zhong H."/>
            <person name="Yano M."/>
            <person name="Yuan Q."/>
            <person name="Ouyang S."/>
            <person name="Liu J."/>
            <person name="Jones K.M."/>
            <person name="Gansberger K."/>
            <person name="Moffat K."/>
            <person name="Hill J."/>
            <person name="Bera J."/>
            <person name="Fadrosh D."/>
            <person name="Jin S."/>
            <person name="Johri S."/>
            <person name="Kim M."/>
            <person name="Overton L."/>
            <person name="Reardon M."/>
            <person name="Tsitrin T."/>
            <person name="Vuong H."/>
            <person name="Weaver B."/>
            <person name="Ciecko A."/>
            <person name="Tallon L."/>
            <person name="Jackson J."/>
            <person name="Pai G."/>
            <person name="Aken S.V."/>
            <person name="Utterback T."/>
            <person name="Reidmuller S."/>
            <person name="Feldblyum T."/>
            <person name="Hsiao J."/>
            <person name="Zismann V."/>
            <person name="Iobst S."/>
            <person name="de Vazeille A.R."/>
            <person name="Buell C.R."/>
            <person name="Ying K."/>
            <person name="Li Y."/>
            <person name="Lu T."/>
            <person name="Huang Y."/>
            <person name="Zhao Q."/>
            <person name="Feng Q."/>
            <person name="Zhang L."/>
            <person name="Zhu J."/>
            <person name="Weng Q."/>
            <person name="Mu J."/>
            <person name="Lu Y."/>
            <person name="Fan D."/>
            <person name="Liu Y."/>
            <person name="Guan J."/>
            <person name="Zhang Y."/>
            <person name="Yu S."/>
            <person name="Liu X."/>
            <person name="Zhang Y."/>
            <person name="Hong G."/>
            <person name="Han B."/>
            <person name="Choisne N."/>
            <person name="Demange N."/>
            <person name="Orjeda G."/>
            <person name="Samain S."/>
            <person name="Cattolico L."/>
            <person name="Pelletier E."/>
            <person name="Couloux A."/>
            <person name="Segurens B."/>
            <person name="Wincker P."/>
            <person name="D'Hont A."/>
            <person name="Scarpelli C."/>
            <person name="Weissenbach J."/>
            <person name="Salanoubat M."/>
            <person name="Quetier F."/>
            <person name="Yu Y."/>
            <person name="Kim H.R."/>
            <person name="Rambo T."/>
            <person name="Currie J."/>
            <person name="Collura K."/>
            <person name="Luo M."/>
            <person name="Yang T."/>
            <person name="Ammiraju J.S.S."/>
            <person name="Engler F."/>
            <person name="Soderlund C."/>
            <person name="Wing R.A."/>
            <person name="Palmer L.E."/>
            <person name="de la Bastide M."/>
            <person name="Spiegel L."/>
            <person name="Nascimento L."/>
            <person name="Zutavern T."/>
            <person name="O'Shaughnessy A."/>
            <person name="Dike S."/>
            <person name="Dedhia N."/>
            <person name="Preston R."/>
            <person name="Balija V."/>
            <person name="McCombie W.R."/>
            <person name="Chow T."/>
            <person name="Chen H."/>
            <person name="Chung M."/>
            <person name="Chen C."/>
            <person name="Shaw J."/>
            <person name="Wu H."/>
            <person name="Hsiao K."/>
            <person name="Chao Y."/>
            <person name="Chu M."/>
            <person name="Cheng C."/>
            <person name="Hour A."/>
            <person name="Lee P."/>
            <person name="Lin S."/>
            <person name="Lin Y."/>
            <person name="Liou J."/>
            <person name="Liu S."/>
            <person name="Hsing Y."/>
            <person name="Raghuvanshi S."/>
            <person name="Mohanty A."/>
            <person name="Bharti A.K."/>
            <person name="Gaur A."/>
            <person name="Gupta V."/>
            <person name="Kumar D."/>
            <person name="Ravi V."/>
            <person name="Vij S."/>
            <person name="Kapur A."/>
            <person name="Khurana P."/>
            <person name="Khurana P."/>
            <person name="Khurana J.P."/>
            <person name="Tyagi A.K."/>
            <person name="Gaikwad K."/>
            <person name="Singh A."/>
            <person name="Dalal V."/>
            <person name="Srivastava S."/>
            <person name="Dixit A."/>
            <person name="Pal A.K."/>
            <person name="Ghazi I.A."/>
            <person name="Yadav M."/>
            <person name="Pandit A."/>
            <person name="Bhargava A."/>
            <person name="Sureshbabu K."/>
            <person name="Batra K."/>
            <person name="Sharma T.R."/>
            <person name="Mohapatra T."/>
            <person name="Singh N.K."/>
            <person name="Messing J."/>
            <person name="Nelson A.B."/>
            <person name="Fuks G."/>
            <person name="Kavchok S."/>
            <person name="Keizer G."/>
            <person name="Linton E."/>
            <person name="Llaca V."/>
            <person name="Song R."/>
            <person name="Tanyolac B."/>
            <person name="Young S."/>
            <person name="Ho-Il K."/>
            <person name="Hahn J.H."/>
            <person name="Sangsakoo G."/>
            <person name="Vanavichit A."/>
            <person name="de Mattos Luiz.A.T."/>
            <person name="Zimmer P.D."/>
            <person name="Malone G."/>
            <person name="Dellagostin O."/>
            <person name="de Oliveira A.C."/>
            <person name="Bevan M."/>
            <person name="Bancroft I."/>
            <person name="Minx P."/>
            <person name="Cordum H."/>
            <person name="Wilson R."/>
            <person name="Cheng Z."/>
            <person name="Jin W."/>
            <person name="Jiang J."/>
            <person name="Leong S.A."/>
            <person name="Iwama H."/>
            <person name="Gojobori T."/>
            <person name="Itoh T."/>
            <person name="Niimura Y."/>
            <person name="Fujii Y."/>
            <person name="Habara T."/>
            <person name="Sakai H."/>
            <person name="Sato Y."/>
            <person name="Wilson G."/>
            <person name="Kumar K."/>
            <person name="McCouch S."/>
            <person name="Juretic N."/>
            <person name="Hoen D."/>
            <person name="Wright S."/>
            <person name="Bruskiewich R."/>
            <person name="Bureau T."/>
            <person name="Miyao A."/>
            <person name="Hirochika H."/>
            <person name="Nishikawa T."/>
            <person name="Kadowaki K."/>
            <person name="Sugiura M."/>
            <person name="Burr B."/>
            <person name="Sasaki T."/>
        </authorList>
    </citation>
    <scope>NUCLEOTIDE SEQUENCE [LARGE SCALE GENOMIC DNA]</scope>
    <source>
        <strain evidence="3">cv. Nipponbare</strain>
    </source>
</reference>
<dbReference type="PROSITE" id="PS51257">
    <property type="entry name" value="PROKAR_LIPOPROTEIN"/>
    <property type="match status" value="1"/>
</dbReference>
<accession>Q84TW7</accession>
<evidence type="ECO:0008006" key="4">
    <source>
        <dbReference type="Google" id="ProtNLM"/>
    </source>
</evidence>
<feature type="signal peptide" evidence="1">
    <location>
        <begin position="1"/>
        <end position="17"/>
    </location>
</feature>
<organism evidence="2 3">
    <name type="scientific">Oryza sativa subsp. japonica</name>
    <name type="common">Rice</name>
    <dbReference type="NCBI Taxonomy" id="39947"/>
    <lineage>
        <taxon>Eukaryota</taxon>
        <taxon>Viridiplantae</taxon>
        <taxon>Streptophyta</taxon>
        <taxon>Embryophyta</taxon>
        <taxon>Tracheophyta</taxon>
        <taxon>Spermatophyta</taxon>
        <taxon>Magnoliopsida</taxon>
        <taxon>Liliopsida</taxon>
        <taxon>Poales</taxon>
        <taxon>Poaceae</taxon>
        <taxon>BOP clade</taxon>
        <taxon>Oryzoideae</taxon>
        <taxon>Oryzeae</taxon>
        <taxon>Oryzinae</taxon>
        <taxon>Oryza</taxon>
        <taxon>Oryza sativa</taxon>
    </lineage>
</organism>
<reference evidence="3" key="2">
    <citation type="journal article" date="2008" name="Nucleic Acids Res.">
        <title>The rice annotation project database (RAP-DB): 2008 update.</title>
        <authorList>
            <consortium name="The rice annotation project (RAP)"/>
        </authorList>
    </citation>
    <scope>GENOME REANNOTATION</scope>
    <source>
        <strain evidence="3">cv. Nipponbare</strain>
    </source>
</reference>
<evidence type="ECO:0000313" key="3">
    <source>
        <dbReference type="Proteomes" id="UP000000763"/>
    </source>
</evidence>
<feature type="chain" id="PRO_5004298298" description="Secreted protein" evidence="1">
    <location>
        <begin position="18"/>
        <end position="62"/>
    </location>
</feature>
<dbReference type="AlphaFoldDB" id="Q84TW7"/>